<dbReference type="Gene3D" id="2.30.30.40">
    <property type="entry name" value="SH3 Domains"/>
    <property type="match status" value="1"/>
</dbReference>
<dbReference type="SMART" id="SM00287">
    <property type="entry name" value="SH3b"/>
    <property type="match status" value="1"/>
</dbReference>
<dbReference type="RefSeq" id="WP_005862528.1">
    <property type="nucleotide sequence ID" value="NZ_JH976485.1"/>
</dbReference>
<organism evidence="3 4">
    <name type="scientific">Parabacteroides distasonis CL09T03C24</name>
    <dbReference type="NCBI Taxonomy" id="999417"/>
    <lineage>
        <taxon>Bacteria</taxon>
        <taxon>Pseudomonadati</taxon>
        <taxon>Bacteroidota</taxon>
        <taxon>Bacteroidia</taxon>
        <taxon>Bacteroidales</taxon>
        <taxon>Tannerellaceae</taxon>
        <taxon>Parabacteroides</taxon>
    </lineage>
</organism>
<dbReference type="PROSITE" id="PS51781">
    <property type="entry name" value="SH3B"/>
    <property type="match status" value="1"/>
</dbReference>
<dbReference type="Pfam" id="PF08239">
    <property type="entry name" value="SH3_3"/>
    <property type="match status" value="1"/>
</dbReference>
<evidence type="ECO:0000256" key="1">
    <source>
        <dbReference type="SAM" id="SignalP"/>
    </source>
</evidence>
<protein>
    <recommendedName>
        <fullName evidence="2">SH3b domain-containing protein</fullName>
    </recommendedName>
</protein>
<feature type="signal peptide" evidence="1">
    <location>
        <begin position="1"/>
        <end position="19"/>
    </location>
</feature>
<comment type="caution">
    <text evidence="3">The sequence shown here is derived from an EMBL/GenBank/DDBJ whole genome shotgun (WGS) entry which is preliminary data.</text>
</comment>
<reference evidence="3 4" key="1">
    <citation type="submission" date="2012-02" db="EMBL/GenBank/DDBJ databases">
        <title>The Genome Sequence of Parabacteroides distasonis CL09T03C24.</title>
        <authorList>
            <consortium name="The Broad Institute Genome Sequencing Platform"/>
            <person name="Earl A."/>
            <person name="Ward D."/>
            <person name="Feldgarden M."/>
            <person name="Gevers D."/>
            <person name="Zitomersky N.L."/>
            <person name="Coyne M.J."/>
            <person name="Comstock L.E."/>
            <person name="Young S.K."/>
            <person name="Zeng Q."/>
            <person name="Gargeya S."/>
            <person name="Fitzgerald M."/>
            <person name="Haas B."/>
            <person name="Abouelleil A."/>
            <person name="Alvarado L."/>
            <person name="Arachchi H.M."/>
            <person name="Berlin A."/>
            <person name="Chapman S.B."/>
            <person name="Gearin G."/>
            <person name="Goldberg J."/>
            <person name="Griggs A."/>
            <person name="Gujja S."/>
            <person name="Hansen M."/>
            <person name="Heiman D."/>
            <person name="Howarth C."/>
            <person name="Larimer J."/>
            <person name="Lui A."/>
            <person name="MacDonald P.J.P."/>
            <person name="McCowen C."/>
            <person name="Montmayeur A."/>
            <person name="Murphy C."/>
            <person name="Neiman D."/>
            <person name="Pearson M."/>
            <person name="Priest M."/>
            <person name="Roberts A."/>
            <person name="Saif S."/>
            <person name="Shea T."/>
            <person name="Sisk P."/>
            <person name="Stolte C."/>
            <person name="Sykes S."/>
            <person name="Wortman J."/>
            <person name="Nusbaum C."/>
            <person name="Birren B."/>
        </authorList>
    </citation>
    <scope>NUCLEOTIDE SEQUENCE [LARGE SCALE GENOMIC DNA]</scope>
    <source>
        <strain evidence="3 4">CL09T03C24</strain>
    </source>
</reference>
<dbReference type="EMBL" id="AGZN01000003">
    <property type="protein sequence ID" value="EKN33275.1"/>
    <property type="molecule type" value="Genomic_DNA"/>
</dbReference>
<dbReference type="AlphaFoldDB" id="A0AAD2TT70"/>
<feature type="chain" id="PRO_5042221301" description="SH3b domain-containing protein" evidence="1">
    <location>
        <begin position="20"/>
        <end position="145"/>
    </location>
</feature>
<dbReference type="Proteomes" id="UP000006262">
    <property type="component" value="Unassembled WGS sequence"/>
</dbReference>
<name>A0AAD2TT70_PARDI</name>
<keyword evidence="1" id="KW-0732">Signal</keyword>
<dbReference type="Pfam" id="PF12587">
    <property type="entry name" value="DUF3761"/>
    <property type="match status" value="1"/>
</dbReference>
<gene>
    <name evidence="3" type="ORF">HMPREF1059_00316</name>
</gene>
<evidence type="ECO:0000259" key="2">
    <source>
        <dbReference type="PROSITE" id="PS51781"/>
    </source>
</evidence>
<dbReference type="InterPro" id="IPR022236">
    <property type="entry name" value="DUF3761"/>
</dbReference>
<accession>A0AAD2TT70</accession>
<evidence type="ECO:0000313" key="4">
    <source>
        <dbReference type="Proteomes" id="UP000006262"/>
    </source>
</evidence>
<evidence type="ECO:0000313" key="3">
    <source>
        <dbReference type="EMBL" id="EKN33275.1"/>
    </source>
</evidence>
<sequence>MNKLIIFLTQIILAFTLNAQDITKYTTTNLNMRFRADSLSKVLTVIPKGTPITIAEDCDCNWIPVVYNGKIGYVSTKYLSKEKPSLSAQSEIKYYTNSKGERVQSPTKYSSAPAGATALCRDGTYSFSRSRRGTCSHHGGVKKWL</sequence>
<proteinExistence type="predicted"/>
<feature type="domain" description="SH3b" evidence="2">
    <location>
        <begin position="20"/>
        <end position="83"/>
    </location>
</feature>
<dbReference type="InterPro" id="IPR003646">
    <property type="entry name" value="SH3-like_bac-type"/>
</dbReference>